<reference evidence="13 14" key="1">
    <citation type="journal article" date="2023" name="Sci. Data">
        <title>Genome assembly of the Korean intertidal mud-creeper Batillaria attramentaria.</title>
        <authorList>
            <person name="Patra A.K."/>
            <person name="Ho P.T."/>
            <person name="Jun S."/>
            <person name="Lee S.J."/>
            <person name="Kim Y."/>
            <person name="Won Y.J."/>
        </authorList>
    </citation>
    <scope>NUCLEOTIDE SEQUENCE [LARGE SCALE GENOMIC DNA]</scope>
    <source>
        <strain evidence="13">Wonlab-2016</strain>
    </source>
</reference>
<organism evidence="13 14">
    <name type="scientific">Batillaria attramentaria</name>
    <dbReference type="NCBI Taxonomy" id="370345"/>
    <lineage>
        <taxon>Eukaryota</taxon>
        <taxon>Metazoa</taxon>
        <taxon>Spiralia</taxon>
        <taxon>Lophotrochozoa</taxon>
        <taxon>Mollusca</taxon>
        <taxon>Gastropoda</taxon>
        <taxon>Caenogastropoda</taxon>
        <taxon>Sorbeoconcha</taxon>
        <taxon>Cerithioidea</taxon>
        <taxon>Batillariidae</taxon>
        <taxon>Batillaria</taxon>
    </lineage>
</organism>
<dbReference type="SUPFAM" id="SSF52833">
    <property type="entry name" value="Thioredoxin-like"/>
    <property type="match status" value="1"/>
</dbReference>
<feature type="transmembrane region" description="Helical" evidence="10">
    <location>
        <begin position="145"/>
        <end position="164"/>
    </location>
</feature>
<evidence type="ECO:0000256" key="10">
    <source>
        <dbReference type="SAM" id="Phobius"/>
    </source>
</evidence>
<evidence type="ECO:0000256" key="3">
    <source>
        <dbReference type="ARBA" id="ARBA00022729"/>
    </source>
</evidence>
<keyword evidence="14" id="KW-1185">Reference proteome</keyword>
<feature type="compositionally biased region" description="Polar residues" evidence="9">
    <location>
        <begin position="262"/>
        <end position="277"/>
    </location>
</feature>
<evidence type="ECO:0000256" key="6">
    <source>
        <dbReference type="ARBA" id="ARBA00022989"/>
    </source>
</evidence>
<dbReference type="PANTHER" id="PTHR46107:SF3">
    <property type="entry name" value="THIOREDOXIN DOMAIN-CONTAINING PROTEIN"/>
    <property type="match status" value="1"/>
</dbReference>
<evidence type="ECO:0000313" key="13">
    <source>
        <dbReference type="EMBL" id="KAK7493422.1"/>
    </source>
</evidence>
<dbReference type="Pfam" id="PF00085">
    <property type="entry name" value="Thioredoxin"/>
    <property type="match status" value="1"/>
</dbReference>
<keyword evidence="10" id="KW-0812">Transmembrane</keyword>
<keyword evidence="10" id="KW-0472">Membrane</keyword>
<keyword evidence="3 11" id="KW-0732">Signal</keyword>
<keyword evidence="7" id="KW-1015">Disulfide bond</keyword>
<dbReference type="Proteomes" id="UP001519460">
    <property type="component" value="Unassembled WGS sequence"/>
</dbReference>
<dbReference type="AlphaFoldDB" id="A0ABD0L304"/>
<feature type="region of interest" description="Disordered" evidence="9">
    <location>
        <begin position="224"/>
        <end position="277"/>
    </location>
</feature>
<evidence type="ECO:0000256" key="7">
    <source>
        <dbReference type="ARBA" id="ARBA00023157"/>
    </source>
</evidence>
<feature type="signal peptide" evidence="11">
    <location>
        <begin position="1"/>
        <end position="23"/>
    </location>
</feature>
<feature type="transmembrane region" description="Helical" evidence="10">
    <location>
        <begin position="176"/>
        <end position="199"/>
    </location>
</feature>
<evidence type="ECO:0000313" key="14">
    <source>
        <dbReference type="Proteomes" id="UP001519460"/>
    </source>
</evidence>
<dbReference type="Gene3D" id="3.40.30.10">
    <property type="entry name" value="Glutaredoxin"/>
    <property type="match status" value="1"/>
</dbReference>
<comment type="caution">
    <text evidence="13">The sequence shown here is derived from an EMBL/GenBank/DDBJ whole genome shotgun (WGS) entry which is preliminary data.</text>
</comment>
<dbReference type="EMBL" id="JACVVK020000093">
    <property type="protein sequence ID" value="KAK7493422.1"/>
    <property type="molecule type" value="Genomic_DNA"/>
</dbReference>
<keyword evidence="8" id="KW-0676">Redox-active center</keyword>
<evidence type="ECO:0000256" key="8">
    <source>
        <dbReference type="ARBA" id="ARBA00023284"/>
    </source>
</evidence>
<protein>
    <recommendedName>
        <fullName evidence="12">Thioredoxin domain-containing protein</fullName>
    </recommendedName>
</protein>
<sequence length="277" mass="30893">MAANIVRVLLGLVVLVGTSLVSASKPDPLLKVTDDNWRMLLEGEWMVEFMAPWCPACRSFETTWRSLAEWSRDLDISVGVVDVTENPGLSGRFLVTSLPTIYHIKDGEFRVFQGERKESELLKFVDDKLWQDVTPVSSWTHPNSFQMGIVGFFFRCAMFIRSFYSTLTTKYGIPEWGCYLIFAVLTIITGLLLGLIFVVCCDWFFPAKYSIPAGAVHVQEASFDDKDKDDESDLIDDTEQPPSQSQSGEAGDSSVRRRQKQGENSPSSAGDTTAASS</sequence>
<feature type="chain" id="PRO_5044844437" description="Thioredoxin domain-containing protein" evidence="11">
    <location>
        <begin position="24"/>
        <end position="277"/>
    </location>
</feature>
<dbReference type="InterPro" id="IPR036249">
    <property type="entry name" value="Thioredoxin-like_sf"/>
</dbReference>
<keyword evidence="2" id="KW-0813">Transport</keyword>
<proteinExistence type="predicted"/>
<evidence type="ECO:0000256" key="5">
    <source>
        <dbReference type="ARBA" id="ARBA00022982"/>
    </source>
</evidence>
<feature type="compositionally biased region" description="Acidic residues" evidence="9">
    <location>
        <begin position="227"/>
        <end position="239"/>
    </location>
</feature>
<keyword evidence="5" id="KW-0249">Electron transport</keyword>
<evidence type="ECO:0000256" key="11">
    <source>
        <dbReference type="SAM" id="SignalP"/>
    </source>
</evidence>
<dbReference type="InterPro" id="IPR052454">
    <property type="entry name" value="TMX_domain-containing"/>
</dbReference>
<keyword evidence="6 10" id="KW-1133">Transmembrane helix</keyword>
<gene>
    <name evidence="13" type="ORF">BaRGS_00015322</name>
</gene>
<evidence type="ECO:0000256" key="1">
    <source>
        <dbReference type="ARBA" id="ARBA00004389"/>
    </source>
</evidence>
<keyword evidence="4" id="KW-0256">Endoplasmic reticulum</keyword>
<dbReference type="GO" id="GO:0005789">
    <property type="term" value="C:endoplasmic reticulum membrane"/>
    <property type="evidence" value="ECO:0007669"/>
    <property type="project" value="UniProtKB-SubCell"/>
</dbReference>
<dbReference type="InterPro" id="IPR013766">
    <property type="entry name" value="Thioredoxin_domain"/>
</dbReference>
<name>A0ABD0L304_9CAEN</name>
<evidence type="ECO:0000259" key="12">
    <source>
        <dbReference type="PROSITE" id="PS51352"/>
    </source>
</evidence>
<accession>A0ABD0L304</accession>
<evidence type="ECO:0000256" key="2">
    <source>
        <dbReference type="ARBA" id="ARBA00022448"/>
    </source>
</evidence>
<evidence type="ECO:0000256" key="9">
    <source>
        <dbReference type="SAM" id="MobiDB-lite"/>
    </source>
</evidence>
<comment type="subcellular location">
    <subcellularLocation>
        <location evidence="1">Endoplasmic reticulum membrane</location>
        <topology evidence="1">Single-pass membrane protein</topology>
    </subcellularLocation>
</comment>
<dbReference type="PROSITE" id="PS51352">
    <property type="entry name" value="THIOREDOXIN_2"/>
    <property type="match status" value="1"/>
</dbReference>
<dbReference type="PANTHER" id="PTHR46107">
    <property type="entry name" value="DUMPY: SHORTER THAN WILD-TYPE"/>
    <property type="match status" value="1"/>
</dbReference>
<feature type="domain" description="Thioredoxin" evidence="12">
    <location>
        <begin position="21"/>
        <end position="130"/>
    </location>
</feature>
<evidence type="ECO:0000256" key="4">
    <source>
        <dbReference type="ARBA" id="ARBA00022824"/>
    </source>
</evidence>